<evidence type="ECO:0000259" key="12">
    <source>
        <dbReference type="PROSITE" id="PS50860"/>
    </source>
</evidence>
<keyword evidence="8 11" id="KW-0694">RNA-binding</keyword>
<evidence type="ECO:0000256" key="9">
    <source>
        <dbReference type="ARBA" id="ARBA00022917"/>
    </source>
</evidence>
<name>A0ABV8PY13_9BACT</name>
<keyword evidence="9 11" id="KW-0648">Protein biosynthesis</keyword>
<dbReference type="InterPro" id="IPR018162">
    <property type="entry name" value="Ala-tRNA-ligase_IIc_anticod-bd"/>
</dbReference>
<dbReference type="InterPro" id="IPR018163">
    <property type="entry name" value="Thr/Ala-tRNA-synth_IIc_edit"/>
</dbReference>
<comment type="cofactor">
    <cofactor evidence="11">
        <name>Zn(2+)</name>
        <dbReference type="ChEBI" id="CHEBI:29105"/>
    </cofactor>
    <text evidence="11">Binds 1 zinc ion per subunit.</text>
</comment>
<dbReference type="SUPFAM" id="SSF50447">
    <property type="entry name" value="Translation proteins"/>
    <property type="match status" value="1"/>
</dbReference>
<reference evidence="14" key="1">
    <citation type="journal article" date="2019" name="Int. J. Syst. Evol. Microbiol.">
        <title>The Global Catalogue of Microorganisms (GCM) 10K type strain sequencing project: providing services to taxonomists for standard genome sequencing and annotation.</title>
        <authorList>
            <consortium name="The Broad Institute Genomics Platform"/>
            <consortium name="The Broad Institute Genome Sequencing Center for Infectious Disease"/>
            <person name="Wu L."/>
            <person name="Ma J."/>
        </authorList>
    </citation>
    <scope>NUCLEOTIDE SEQUENCE [LARGE SCALE GENOMIC DNA]</scope>
    <source>
        <strain evidence="14">CECT 8010</strain>
    </source>
</reference>
<comment type="catalytic activity">
    <reaction evidence="11">
        <text>tRNA(Ala) + L-alanine + ATP = L-alanyl-tRNA(Ala) + AMP + diphosphate</text>
        <dbReference type="Rhea" id="RHEA:12540"/>
        <dbReference type="Rhea" id="RHEA-COMP:9657"/>
        <dbReference type="Rhea" id="RHEA-COMP:9923"/>
        <dbReference type="ChEBI" id="CHEBI:30616"/>
        <dbReference type="ChEBI" id="CHEBI:33019"/>
        <dbReference type="ChEBI" id="CHEBI:57972"/>
        <dbReference type="ChEBI" id="CHEBI:78442"/>
        <dbReference type="ChEBI" id="CHEBI:78497"/>
        <dbReference type="ChEBI" id="CHEBI:456215"/>
        <dbReference type="EC" id="6.1.1.7"/>
    </reaction>
</comment>
<feature type="binding site" evidence="11">
    <location>
        <position position="614"/>
    </location>
    <ligand>
        <name>Zn(2+)</name>
        <dbReference type="ChEBI" id="CHEBI:29105"/>
    </ligand>
</feature>
<keyword evidence="7 11" id="KW-0067">ATP-binding</keyword>
<dbReference type="Gene3D" id="3.30.54.20">
    <property type="match status" value="1"/>
</dbReference>
<comment type="similarity">
    <text evidence="1 11">Belongs to the class-II aminoacyl-tRNA synthetase family.</text>
</comment>
<feature type="binding site" evidence="11">
    <location>
        <position position="717"/>
    </location>
    <ligand>
        <name>Zn(2+)</name>
        <dbReference type="ChEBI" id="CHEBI:29105"/>
    </ligand>
</feature>
<evidence type="ECO:0000256" key="1">
    <source>
        <dbReference type="ARBA" id="ARBA00008226"/>
    </source>
</evidence>
<feature type="binding site" evidence="11">
    <location>
        <position position="610"/>
    </location>
    <ligand>
        <name>Zn(2+)</name>
        <dbReference type="ChEBI" id="CHEBI:29105"/>
    </ligand>
</feature>
<dbReference type="InterPro" id="IPR045864">
    <property type="entry name" value="aa-tRNA-synth_II/BPL/LPL"/>
</dbReference>
<organism evidence="13 14">
    <name type="scientific">Parasediminibacterium paludis</name>
    <dbReference type="NCBI Taxonomy" id="908966"/>
    <lineage>
        <taxon>Bacteria</taxon>
        <taxon>Pseudomonadati</taxon>
        <taxon>Bacteroidota</taxon>
        <taxon>Chitinophagia</taxon>
        <taxon>Chitinophagales</taxon>
        <taxon>Chitinophagaceae</taxon>
        <taxon>Parasediminibacterium</taxon>
    </lineage>
</organism>
<evidence type="ECO:0000256" key="6">
    <source>
        <dbReference type="ARBA" id="ARBA00022833"/>
    </source>
</evidence>
<evidence type="ECO:0000256" key="2">
    <source>
        <dbReference type="ARBA" id="ARBA00022555"/>
    </source>
</evidence>
<keyword evidence="3 11" id="KW-0436">Ligase</keyword>
<dbReference type="EC" id="6.1.1.7" evidence="11"/>
<dbReference type="GO" id="GO:0004813">
    <property type="term" value="F:alanine-tRNA ligase activity"/>
    <property type="evidence" value="ECO:0007669"/>
    <property type="project" value="UniProtKB-EC"/>
</dbReference>
<dbReference type="SMART" id="SM00863">
    <property type="entry name" value="tRNA_SAD"/>
    <property type="match status" value="1"/>
</dbReference>
<dbReference type="SUPFAM" id="SSF55681">
    <property type="entry name" value="Class II aaRS and biotin synthetases"/>
    <property type="match status" value="1"/>
</dbReference>
<keyword evidence="4 11" id="KW-0479">Metal-binding</keyword>
<dbReference type="InterPro" id="IPR023033">
    <property type="entry name" value="Ala_tRNA_ligase_euk/bac"/>
</dbReference>
<dbReference type="InterPro" id="IPR012947">
    <property type="entry name" value="tRNA_SAD"/>
</dbReference>
<comment type="domain">
    <text evidence="11">Consists of three domains; the N-terminal catalytic domain, the editing domain and the C-terminal C-Ala domain. The editing domain removes incorrectly charged amino acids, while the C-Ala domain, along with tRNA(Ala), serves as a bridge to cooperatively bring together the editing and aminoacylation centers thus stimulating deacylation of misacylated tRNAs.</text>
</comment>
<evidence type="ECO:0000256" key="4">
    <source>
        <dbReference type="ARBA" id="ARBA00022723"/>
    </source>
</evidence>
<keyword evidence="10 11" id="KW-0030">Aminoacyl-tRNA synthetase</keyword>
<comment type="subcellular location">
    <subcellularLocation>
        <location evidence="11">Cytoplasm</location>
    </subcellularLocation>
</comment>
<evidence type="ECO:0000256" key="10">
    <source>
        <dbReference type="ARBA" id="ARBA00023146"/>
    </source>
</evidence>
<protein>
    <recommendedName>
        <fullName evidence="11">Alanine--tRNA ligase</fullName>
        <ecNumber evidence="11">6.1.1.7</ecNumber>
    </recommendedName>
    <alternativeName>
        <fullName evidence="11">Alanyl-tRNA synthetase</fullName>
        <shortName evidence="11">AlaRS</shortName>
    </alternativeName>
</protein>
<dbReference type="SUPFAM" id="SSF101353">
    <property type="entry name" value="Putative anticodon-binding domain of alanyl-tRNA synthetase (AlaRS)"/>
    <property type="match status" value="1"/>
</dbReference>
<dbReference type="PRINTS" id="PR00980">
    <property type="entry name" value="TRNASYNTHALA"/>
</dbReference>
<accession>A0ABV8PY13</accession>
<gene>
    <name evidence="11 13" type="primary">alaS</name>
    <name evidence="13" type="ORF">ACFOW1_10520</name>
</gene>
<dbReference type="Gene3D" id="2.40.30.130">
    <property type="match status" value="1"/>
</dbReference>
<dbReference type="Pfam" id="PF07973">
    <property type="entry name" value="tRNA_SAD"/>
    <property type="match status" value="1"/>
</dbReference>
<dbReference type="PANTHER" id="PTHR11777">
    <property type="entry name" value="ALANYL-TRNA SYNTHETASE"/>
    <property type="match status" value="1"/>
</dbReference>
<dbReference type="HAMAP" id="MF_00036_B">
    <property type="entry name" value="Ala_tRNA_synth_B"/>
    <property type="match status" value="1"/>
</dbReference>
<evidence type="ECO:0000256" key="11">
    <source>
        <dbReference type="HAMAP-Rule" id="MF_00036"/>
    </source>
</evidence>
<proteinExistence type="inferred from homology"/>
<dbReference type="EMBL" id="JBHSDC010000022">
    <property type="protein sequence ID" value="MFC4232326.1"/>
    <property type="molecule type" value="Genomic_DNA"/>
</dbReference>
<dbReference type="Gene3D" id="3.10.310.40">
    <property type="match status" value="1"/>
</dbReference>
<feature type="domain" description="Alanyl-transfer RNA synthetases family profile" evidence="12">
    <location>
        <begin position="17"/>
        <end position="756"/>
    </location>
</feature>
<dbReference type="Pfam" id="PF01411">
    <property type="entry name" value="tRNA-synt_2c"/>
    <property type="match status" value="2"/>
</dbReference>
<keyword evidence="6 11" id="KW-0862">Zinc</keyword>
<dbReference type="Gene3D" id="3.30.980.10">
    <property type="entry name" value="Threonyl-trna Synthetase, Chain A, domain 2"/>
    <property type="match status" value="1"/>
</dbReference>
<dbReference type="InterPro" id="IPR018164">
    <property type="entry name" value="Ala-tRNA-synth_IIc_N"/>
</dbReference>
<feature type="binding site" evidence="11">
    <location>
        <position position="713"/>
    </location>
    <ligand>
        <name>Zn(2+)</name>
        <dbReference type="ChEBI" id="CHEBI:29105"/>
    </ligand>
</feature>
<comment type="caution">
    <text evidence="13">The sequence shown here is derived from an EMBL/GenBank/DDBJ whole genome shotgun (WGS) entry which is preliminary data.</text>
</comment>
<comment type="function">
    <text evidence="11">Catalyzes the attachment of alanine to tRNA(Ala) in a two-step reaction: alanine is first activated by ATP to form Ala-AMP and then transferred to the acceptor end of tRNA(Ala). Also edits incorrectly charged Ser-tRNA(Ala) and Gly-tRNA(Ala) via its editing domain.</text>
</comment>
<dbReference type="PROSITE" id="PS50860">
    <property type="entry name" value="AA_TRNA_LIGASE_II_ALA"/>
    <property type="match status" value="1"/>
</dbReference>
<dbReference type="InterPro" id="IPR002318">
    <property type="entry name" value="Ala-tRNA-lgiase_IIc"/>
</dbReference>
<keyword evidence="5 11" id="KW-0547">Nucleotide-binding</keyword>
<dbReference type="InterPro" id="IPR009000">
    <property type="entry name" value="Transl_B-barrel_sf"/>
</dbReference>
<evidence type="ECO:0000256" key="7">
    <source>
        <dbReference type="ARBA" id="ARBA00022840"/>
    </source>
</evidence>
<evidence type="ECO:0000256" key="3">
    <source>
        <dbReference type="ARBA" id="ARBA00022598"/>
    </source>
</evidence>
<dbReference type="Proteomes" id="UP001595906">
    <property type="component" value="Unassembled WGS sequence"/>
</dbReference>
<evidence type="ECO:0000313" key="14">
    <source>
        <dbReference type="Proteomes" id="UP001595906"/>
    </source>
</evidence>
<evidence type="ECO:0000256" key="5">
    <source>
        <dbReference type="ARBA" id="ARBA00022741"/>
    </source>
</evidence>
<dbReference type="RefSeq" id="WP_379014134.1">
    <property type="nucleotide sequence ID" value="NZ_JBHSDC010000022.1"/>
</dbReference>
<keyword evidence="14" id="KW-1185">Reference proteome</keyword>
<evidence type="ECO:0000313" key="13">
    <source>
        <dbReference type="EMBL" id="MFC4232326.1"/>
    </source>
</evidence>
<dbReference type="PANTHER" id="PTHR11777:SF9">
    <property type="entry name" value="ALANINE--TRNA LIGASE, CYTOPLASMIC"/>
    <property type="match status" value="1"/>
</dbReference>
<sequence length="923" mass="102068">MSTAEQIVPTESLKSVPTSGEIRQQFLDFFKSKGHQIVPSAPIVIKNDPTLLFTNAGMNQFKDYFLGNRVPTSPRVADTQKCLRVSGKHNDLEEVGVDTYHHTMFEMLGNWSFGDYFKKEAIAWSWELLTEVYQLDKDRLYVTIFQGDEKESLAKDEEAYNEWKKVIAEDRILLGNKKDNFWEMGDTGPCGPCSEIHYDCRPEANNDGHSLVNNDHPQVIEIWNNVFMQYNRLKDGSLQPLPAKHVDTGMGFERLVRVIQSKQSNYDTDIFMPTIQAIEKIVGKKYQADNSPLGAGGKQSIAFRVLADHIRTIAFTIADGQLPSNNGAGYVIRRILRRAVRYYYSYLDYKQPLLFQLMPLLAKQFEHVFPELKAQLDFVSKVTKEEEEAFLRTLGKGIELFESYISKVTKVNNETSSKSIIRPTTLNDENKLRDFDAKSGIINGAFAFELNDTYGFPIDLTQLMASEIGWTVDMQGFEEALQQQKNRSRAASVIDTEDWVTVNDVASSFVGYTSLETQTQIVKYRKVKAKGKEGYQIVLAETPFYAESGGQVGDRGQLTLDSCELTVSDTKKENNLIIHFVETLPEAIDMAAEVVAKVDASKRQDTSSNHSATHLLHAALRQVLGTHVAQKGSLVNDEQLRFDFSHFSKVTNEEIAQIEAIVNQKIRENVPVVIKEMSKDEAVALGAMALFGEKYGDVVRVVMMDPNYSIELCGGTHVGHTGELGYFKIKSESAVAAGVRRIEAVSGKAAAAHIEEAFSTIEAIKGLFNNPKELLRVIENSVADNKEQKKKIESLEAKQLVAIKAELLTQVETVNGASFIGKVLEISNADNLKKLANDLVASITPLGAEGLVVLAANIGGKASVAIAVAEALVAKGIEAPKLIKEHITPIIKGGGGGQKTLATAGGQDASNLNKVIEVVKGLL</sequence>
<evidence type="ECO:0000256" key="8">
    <source>
        <dbReference type="ARBA" id="ARBA00022884"/>
    </source>
</evidence>
<dbReference type="InterPro" id="IPR050058">
    <property type="entry name" value="Ala-tRNA_ligase"/>
</dbReference>
<dbReference type="CDD" id="cd00673">
    <property type="entry name" value="AlaRS_core"/>
    <property type="match status" value="1"/>
</dbReference>
<dbReference type="Gene3D" id="3.30.930.10">
    <property type="entry name" value="Bira Bifunctional Protein, Domain 2"/>
    <property type="match status" value="1"/>
</dbReference>
<dbReference type="SUPFAM" id="SSF55186">
    <property type="entry name" value="ThrRS/AlaRS common domain"/>
    <property type="match status" value="1"/>
</dbReference>
<keyword evidence="2 11" id="KW-0820">tRNA-binding</keyword>
<dbReference type="InterPro" id="IPR018165">
    <property type="entry name" value="Ala-tRNA-synth_IIc_core"/>
</dbReference>
<keyword evidence="11" id="KW-0963">Cytoplasm</keyword>
<dbReference type="NCBIfam" id="TIGR00344">
    <property type="entry name" value="alaS"/>
    <property type="match status" value="1"/>
</dbReference>